<sequence>MNKVIKYILIVVTATTFSGCGPYNFTGTGKIDAKTFQVNYFQNTAELIEPGIERTFTLELQDIIQNQTNLNLVNSGGDLMYEGEITEYRITPMTATADQRAAQNRLTVKVMVRFTNKNKEEDDFEKPFSFFYDYNGNTQLVGSQLTTALDVIFERITQDVFNESLAKW</sequence>
<dbReference type="Pfam" id="PF04390">
    <property type="entry name" value="LptE"/>
    <property type="match status" value="1"/>
</dbReference>
<proteinExistence type="predicted"/>
<dbReference type="InterPro" id="IPR007485">
    <property type="entry name" value="LPS_assembly_LptE"/>
</dbReference>
<keyword evidence="1" id="KW-0449">Lipoprotein</keyword>
<accession>A0A095UZD9</accession>
<gene>
    <name evidence="1" type="ORF">LG45_06540</name>
</gene>
<dbReference type="PROSITE" id="PS51257">
    <property type="entry name" value="PROKAR_LIPOPROTEIN"/>
    <property type="match status" value="1"/>
</dbReference>
<reference evidence="1 2" key="1">
    <citation type="submission" date="2014-09" db="EMBL/GenBank/DDBJ databases">
        <title>Whole Genome Shotgun of Flavobacterium aquatile LMG 4008.</title>
        <authorList>
            <person name="Gale A.N."/>
            <person name="Pipes S.E."/>
            <person name="Newman J.D."/>
        </authorList>
    </citation>
    <scope>NUCLEOTIDE SEQUENCE [LARGE SCALE GENOMIC DNA]</scope>
    <source>
        <strain evidence="1 2">LMG 4008</strain>
    </source>
</reference>
<dbReference type="STRING" id="1453498.LG45_06540"/>
<dbReference type="GO" id="GO:0019867">
    <property type="term" value="C:outer membrane"/>
    <property type="evidence" value="ECO:0007669"/>
    <property type="project" value="InterPro"/>
</dbReference>
<evidence type="ECO:0000313" key="2">
    <source>
        <dbReference type="Proteomes" id="UP000029554"/>
    </source>
</evidence>
<dbReference type="OrthoDB" id="9790776at2"/>
<evidence type="ECO:0000313" key="1">
    <source>
        <dbReference type="EMBL" id="KGD67960.1"/>
    </source>
</evidence>
<dbReference type="RefSeq" id="WP_035125551.1">
    <property type="nucleotide sequence ID" value="NZ_JRHH01000003.1"/>
</dbReference>
<organism evidence="1 2">
    <name type="scientific">Flavobacterium aquatile LMG 4008 = ATCC 11947</name>
    <dbReference type="NCBI Taxonomy" id="1453498"/>
    <lineage>
        <taxon>Bacteria</taxon>
        <taxon>Pseudomonadati</taxon>
        <taxon>Bacteroidota</taxon>
        <taxon>Flavobacteriia</taxon>
        <taxon>Flavobacteriales</taxon>
        <taxon>Flavobacteriaceae</taxon>
        <taxon>Flavobacterium</taxon>
    </lineage>
</organism>
<comment type="caution">
    <text evidence="1">The sequence shown here is derived from an EMBL/GenBank/DDBJ whole genome shotgun (WGS) entry which is preliminary data.</text>
</comment>
<dbReference type="eggNOG" id="ENOG5032RR7">
    <property type="taxonomic scope" value="Bacteria"/>
</dbReference>
<dbReference type="Proteomes" id="UP000029554">
    <property type="component" value="Unassembled WGS sequence"/>
</dbReference>
<dbReference type="AlphaFoldDB" id="A0A095UZD9"/>
<name>A0A095UZD9_9FLAO</name>
<dbReference type="EMBL" id="JRHH01000003">
    <property type="protein sequence ID" value="KGD67960.1"/>
    <property type="molecule type" value="Genomic_DNA"/>
</dbReference>
<dbReference type="GO" id="GO:0043165">
    <property type="term" value="P:Gram-negative-bacterium-type cell outer membrane assembly"/>
    <property type="evidence" value="ECO:0007669"/>
    <property type="project" value="InterPro"/>
</dbReference>
<keyword evidence="2" id="KW-1185">Reference proteome</keyword>
<protein>
    <submittedName>
        <fullName evidence="1">Lipoprotein</fullName>
    </submittedName>
</protein>